<reference evidence="1" key="1">
    <citation type="submission" date="2022-03" db="EMBL/GenBank/DDBJ databases">
        <title>Interactions between chemoautotrophic and heterotrophic bacteria.</title>
        <authorList>
            <person name="Santoro A."/>
        </authorList>
    </citation>
    <scope>NUCLEOTIDE SEQUENCE</scope>
    <source>
        <strain evidence="1">Nb-106</strain>
    </source>
</reference>
<evidence type="ECO:0000313" key="2">
    <source>
        <dbReference type="Proteomes" id="UP001205486"/>
    </source>
</evidence>
<dbReference type="EMBL" id="JALJZS010000002">
    <property type="protein sequence ID" value="MCP1999805.1"/>
    <property type="molecule type" value="Genomic_DNA"/>
</dbReference>
<organism evidence="1 2">
    <name type="scientific">Nitrobacter winogradskyi</name>
    <name type="common">Nitrobacter agilis</name>
    <dbReference type="NCBI Taxonomy" id="913"/>
    <lineage>
        <taxon>Bacteria</taxon>
        <taxon>Pseudomonadati</taxon>
        <taxon>Pseudomonadota</taxon>
        <taxon>Alphaproteobacteria</taxon>
        <taxon>Hyphomicrobiales</taxon>
        <taxon>Nitrobacteraceae</taxon>
        <taxon>Nitrobacter</taxon>
    </lineage>
</organism>
<proteinExistence type="predicted"/>
<evidence type="ECO:0000313" key="1">
    <source>
        <dbReference type="EMBL" id="MCP1999805.1"/>
    </source>
</evidence>
<gene>
    <name evidence="1" type="ORF">J2S34_002253</name>
</gene>
<accession>A0ACC6ALR1</accession>
<sequence>MPDVPNDLARSAQKALASESQADTAIVAVEQRSSQLIFEIANATADRGFLYAAGHAGLAETAMLGGSYEIAQMAKLNGQLVAPRLQVATRFASHVVFLATFLFRLCWLRAAVRPIQCGERPGYDLRP</sequence>
<dbReference type="Proteomes" id="UP001205486">
    <property type="component" value="Unassembled WGS sequence"/>
</dbReference>
<protein>
    <submittedName>
        <fullName evidence="1">Uncharacterized protein</fullName>
    </submittedName>
</protein>
<keyword evidence="2" id="KW-1185">Reference proteome</keyword>
<name>A0ACC6ALR1_NITWI</name>
<comment type="caution">
    <text evidence="1">The sequence shown here is derived from an EMBL/GenBank/DDBJ whole genome shotgun (WGS) entry which is preliminary data.</text>
</comment>